<dbReference type="GO" id="GO:0070124">
    <property type="term" value="P:mitochondrial translational initiation"/>
    <property type="evidence" value="ECO:0007669"/>
    <property type="project" value="TreeGrafter"/>
</dbReference>
<organism evidence="6 7">
    <name type="scientific">Phaeoacremonium minimum (strain UCR-PA7)</name>
    <name type="common">Esca disease fungus</name>
    <name type="synonym">Togninia minima</name>
    <dbReference type="NCBI Taxonomy" id="1286976"/>
    <lineage>
        <taxon>Eukaryota</taxon>
        <taxon>Fungi</taxon>
        <taxon>Dikarya</taxon>
        <taxon>Ascomycota</taxon>
        <taxon>Pezizomycotina</taxon>
        <taxon>Sordariomycetes</taxon>
        <taxon>Sordariomycetidae</taxon>
        <taxon>Togniniales</taxon>
        <taxon>Togniniaceae</taxon>
        <taxon>Phaeoacremonium</taxon>
    </lineage>
</organism>
<evidence type="ECO:0000256" key="3">
    <source>
        <dbReference type="ARBA" id="ARBA00022917"/>
    </source>
</evidence>
<feature type="region of interest" description="Disordered" evidence="4">
    <location>
        <begin position="57"/>
        <end position="77"/>
    </location>
</feature>
<comment type="similarity">
    <text evidence="1">Belongs to the IF-3 family.</text>
</comment>
<dbReference type="GO" id="GO:0003743">
    <property type="term" value="F:translation initiation factor activity"/>
    <property type="evidence" value="ECO:0007669"/>
    <property type="project" value="UniProtKB-KW"/>
</dbReference>
<dbReference type="OrthoDB" id="21573at2759"/>
<dbReference type="eggNOG" id="ENOG502QWD8">
    <property type="taxonomic scope" value="Eukaryota"/>
</dbReference>
<proteinExistence type="inferred from homology"/>
<evidence type="ECO:0000313" key="6">
    <source>
        <dbReference type="EMBL" id="EON97601.1"/>
    </source>
</evidence>
<dbReference type="GO" id="GO:0005739">
    <property type="term" value="C:mitochondrion"/>
    <property type="evidence" value="ECO:0007669"/>
    <property type="project" value="TreeGrafter"/>
</dbReference>
<dbReference type="PANTHER" id="PTHR10938:SF0">
    <property type="entry name" value="TRANSLATION INITIATION FACTOR IF-3, MITOCHONDRIAL"/>
    <property type="match status" value="1"/>
</dbReference>
<keyword evidence="2 6" id="KW-0396">Initiation factor</keyword>
<keyword evidence="7" id="KW-1185">Reference proteome</keyword>
<evidence type="ECO:0000313" key="7">
    <source>
        <dbReference type="Proteomes" id="UP000014074"/>
    </source>
</evidence>
<dbReference type="HOGENOM" id="CLU_062478_0_1_1"/>
<dbReference type="Gene3D" id="3.30.110.10">
    <property type="entry name" value="Translation initiation factor 3 (IF-3), C-terminal domain"/>
    <property type="match status" value="1"/>
</dbReference>
<dbReference type="Proteomes" id="UP000014074">
    <property type="component" value="Unassembled WGS sequence"/>
</dbReference>
<dbReference type="SUPFAM" id="SSF55200">
    <property type="entry name" value="Translation initiation factor IF3, C-terminal domain"/>
    <property type="match status" value="1"/>
</dbReference>
<reference evidence="7" key="1">
    <citation type="journal article" date="2013" name="Genome Announc.">
        <title>Draft genome sequence of the ascomycete Phaeoacremonium aleophilum strain UCR-PA7, a causal agent of the esca disease complex in grapevines.</title>
        <authorList>
            <person name="Blanco-Ulate B."/>
            <person name="Rolshausen P."/>
            <person name="Cantu D."/>
        </authorList>
    </citation>
    <scope>NUCLEOTIDE SEQUENCE [LARGE SCALE GENOMIC DNA]</scope>
    <source>
        <strain evidence="7">UCR-PA7</strain>
    </source>
</reference>
<dbReference type="RefSeq" id="XP_007917629.1">
    <property type="nucleotide sequence ID" value="XM_007919438.1"/>
</dbReference>
<dbReference type="FunFam" id="3.30.110.10:FF:000006">
    <property type="entry name" value="Probable translation initiation factor, mitochondrial"/>
    <property type="match status" value="1"/>
</dbReference>
<accession>R8BE71</accession>
<dbReference type="KEGG" id="tmn:UCRPA7_6903"/>
<evidence type="ECO:0000256" key="1">
    <source>
        <dbReference type="ARBA" id="ARBA00005439"/>
    </source>
</evidence>
<dbReference type="PANTHER" id="PTHR10938">
    <property type="entry name" value="TRANSLATION INITIATION FACTOR IF-3"/>
    <property type="match status" value="1"/>
</dbReference>
<dbReference type="GeneID" id="19327608"/>
<protein>
    <submittedName>
        <fullName evidence="6">Putative translation initiation factor if-3 protein</fullName>
    </submittedName>
</protein>
<dbReference type="InterPro" id="IPR019815">
    <property type="entry name" value="Translation_initiation_fac_3_C"/>
</dbReference>
<dbReference type="GO" id="GO:0043022">
    <property type="term" value="F:ribosome binding"/>
    <property type="evidence" value="ECO:0007669"/>
    <property type="project" value="TreeGrafter"/>
</dbReference>
<evidence type="ECO:0000256" key="2">
    <source>
        <dbReference type="ARBA" id="ARBA00022540"/>
    </source>
</evidence>
<dbReference type="EMBL" id="KB933264">
    <property type="protein sequence ID" value="EON97601.1"/>
    <property type="molecule type" value="Genomic_DNA"/>
</dbReference>
<dbReference type="InterPro" id="IPR001288">
    <property type="entry name" value="Translation_initiation_fac_3"/>
</dbReference>
<feature type="domain" description="Translation initiation factor 3 C-terminal" evidence="5">
    <location>
        <begin position="164"/>
        <end position="240"/>
    </location>
</feature>
<gene>
    <name evidence="6" type="ORF">UCRPA7_6903</name>
</gene>
<dbReference type="Pfam" id="PF00707">
    <property type="entry name" value="IF3_C"/>
    <property type="match status" value="1"/>
</dbReference>
<sequence>MRSPSCLFSTGAALRRVFITNGLESSPVSFAPSPARLFLPKLYNDPQVRTAFMMRKATNGTPEEARGGGRGPKTKGAKLPRNREIAQLYSLIVMREDDNKLSEPVSPQKVLSSLDPINHTLQVVALPDPDNERAPPYPICLVIDKKAEQARSLALKKAARKKSVQSKEMELNWAIDPHDLEHRMRQLKGFLEKGMRVQIMLATKRRKRVASKDEAEAVLAKIMEAVAEVPGAKEVATREGVLLKTMKMHVEGRQGG</sequence>
<evidence type="ECO:0000256" key="4">
    <source>
        <dbReference type="SAM" id="MobiDB-lite"/>
    </source>
</evidence>
<name>R8BE71_PHAM7</name>
<keyword evidence="3" id="KW-0648">Protein biosynthesis</keyword>
<dbReference type="InterPro" id="IPR036788">
    <property type="entry name" value="T_IF-3_C_sf"/>
</dbReference>
<dbReference type="GO" id="GO:0032790">
    <property type="term" value="P:ribosome disassembly"/>
    <property type="evidence" value="ECO:0007669"/>
    <property type="project" value="TreeGrafter"/>
</dbReference>
<dbReference type="AlphaFoldDB" id="R8BE71"/>
<evidence type="ECO:0000259" key="5">
    <source>
        <dbReference type="Pfam" id="PF00707"/>
    </source>
</evidence>